<dbReference type="EMBL" id="JAMQGR010000002">
    <property type="protein sequence ID" value="MCM2565471.1"/>
    <property type="molecule type" value="Genomic_DNA"/>
</dbReference>
<gene>
    <name evidence="2" type="ORF">NCG91_07650</name>
</gene>
<feature type="domain" description="Subtilisin-like protease fibronectin type-III" evidence="1">
    <location>
        <begin position="33"/>
        <end position="125"/>
    </location>
</feature>
<evidence type="ECO:0000259" key="1">
    <source>
        <dbReference type="Pfam" id="PF17766"/>
    </source>
</evidence>
<protein>
    <recommendedName>
        <fullName evidence="1">Subtilisin-like protease fibronectin type-III domain-containing protein</fullName>
    </recommendedName>
</protein>
<keyword evidence="3" id="KW-1185">Reference proteome</keyword>
<evidence type="ECO:0000313" key="3">
    <source>
        <dbReference type="Proteomes" id="UP001202243"/>
    </source>
</evidence>
<name>A0ABT0WRB8_9BURK</name>
<dbReference type="Proteomes" id="UP001202243">
    <property type="component" value="Unassembled WGS sequence"/>
</dbReference>
<dbReference type="Gene3D" id="2.60.40.2310">
    <property type="match status" value="1"/>
</dbReference>
<sequence>MSEIDYARFLCGLNLKVYSAATCQAIGTIAAYNLNLASLTAANVLGTQTLTRTVTNVGASSAVYNVSASLPGYTVAVTPTSLSLAPGAKGQYQVKLTRTTAPANTWTYGALSWTDGTHTVRSPLTARGTALVAIPLVSSEAATGSKVLTLGTGFSGALVGVKSGLVEAVRQARTIGQATTGAAASAACKAGGATGVNVHNVVIPAGTLAARFATYDAETTGGANTDMDMEVYNAANVLVGSSGNESSNEQVELRLPAAGTYKVCVIGFAPQNGQADYTLSSWVLAPGLSNGGFKALMPGTAYTGGTATVSLSWSNLAEGKRHLGAVGYQVAGVVQGVTVVEVNTNDPVPLFQNARGAKPVLAE</sequence>
<accession>A0ABT0WRB8</accession>
<organism evidence="2 3">
    <name type="scientific">Janthinobacterium kumbetense</name>
    <dbReference type="NCBI Taxonomy" id="2950280"/>
    <lineage>
        <taxon>Bacteria</taxon>
        <taxon>Pseudomonadati</taxon>
        <taxon>Pseudomonadota</taxon>
        <taxon>Betaproteobacteria</taxon>
        <taxon>Burkholderiales</taxon>
        <taxon>Oxalobacteraceae</taxon>
        <taxon>Janthinobacterium</taxon>
    </lineage>
</organism>
<comment type="caution">
    <text evidence="2">The sequence shown here is derived from an EMBL/GenBank/DDBJ whole genome shotgun (WGS) entry which is preliminary data.</text>
</comment>
<reference evidence="2 3" key="1">
    <citation type="submission" date="2022-06" db="EMBL/GenBank/DDBJ databases">
        <title>Janthinobacterium kumbetensis sp. nov., isolated from spring water in Turkey.</title>
        <authorList>
            <person name="Inan Bektas K."/>
            <person name="Belduz A.A."/>
            <person name="Canakci S."/>
            <person name="Nalcaoglu A."/>
            <person name="Ceylan E."/>
            <person name="Kati H."/>
        </authorList>
    </citation>
    <scope>NUCLEOTIDE SEQUENCE [LARGE SCALE GENOMIC DNA]</scope>
    <source>
        <strain evidence="2 3">GK</strain>
    </source>
</reference>
<dbReference type="Gene3D" id="2.60.120.380">
    <property type="match status" value="1"/>
</dbReference>
<dbReference type="Pfam" id="PF17766">
    <property type="entry name" value="fn3_6"/>
    <property type="match status" value="1"/>
</dbReference>
<proteinExistence type="predicted"/>
<dbReference type="InterPro" id="IPR041469">
    <property type="entry name" value="Subtilisin-like_FN3"/>
</dbReference>
<evidence type="ECO:0000313" key="2">
    <source>
        <dbReference type="EMBL" id="MCM2565471.1"/>
    </source>
</evidence>